<dbReference type="SUPFAM" id="SSF56925">
    <property type="entry name" value="OMPA-like"/>
    <property type="match status" value="1"/>
</dbReference>
<name>A3SMZ9_ROSNI</name>
<evidence type="ECO:0000313" key="4">
    <source>
        <dbReference type="Proteomes" id="UP000005954"/>
    </source>
</evidence>
<keyword evidence="1" id="KW-0732">Signal</keyword>
<dbReference type="eggNOG" id="COG3637">
    <property type="taxonomic scope" value="Bacteria"/>
</dbReference>
<evidence type="ECO:0000313" key="3">
    <source>
        <dbReference type="EMBL" id="EAP75839.1"/>
    </source>
</evidence>
<proteinExistence type="predicted"/>
<organism evidence="3 4">
    <name type="scientific">Roseovarius nubinhibens (strain ATCC BAA-591 / DSM 15170 / ISM)</name>
    <dbReference type="NCBI Taxonomy" id="89187"/>
    <lineage>
        <taxon>Bacteria</taxon>
        <taxon>Pseudomonadati</taxon>
        <taxon>Pseudomonadota</taxon>
        <taxon>Alphaproteobacteria</taxon>
        <taxon>Rhodobacterales</taxon>
        <taxon>Roseobacteraceae</taxon>
        <taxon>Roseovarius</taxon>
    </lineage>
</organism>
<dbReference type="Proteomes" id="UP000005954">
    <property type="component" value="Unassembled WGS sequence"/>
</dbReference>
<reference evidence="3 4" key="1">
    <citation type="submission" date="2005-12" db="EMBL/GenBank/DDBJ databases">
        <authorList>
            <person name="Moran M.A."/>
            <person name="Ferriera S."/>
            <person name="Johnson J."/>
            <person name="Kravitz S."/>
            <person name="Halpern A."/>
            <person name="Remington K."/>
            <person name="Beeson K."/>
            <person name="Tran B."/>
            <person name="Rogers Y.-H."/>
            <person name="Friedman R."/>
            <person name="Venter J.C."/>
        </authorList>
    </citation>
    <scope>NUCLEOTIDE SEQUENCE [LARGE SCALE GENOMIC DNA]</scope>
    <source>
        <strain evidence="4">ATCC BAA-591 / DSM 15170 / ISM</strain>
    </source>
</reference>
<protein>
    <submittedName>
        <fullName evidence="3">Possible outer membrane protein</fullName>
    </submittedName>
</protein>
<dbReference type="HOGENOM" id="CLU_037100_2_0_5"/>
<comment type="caution">
    <text evidence="3">The sequence shown here is derived from an EMBL/GenBank/DDBJ whole genome shotgun (WGS) entry which is preliminary data.</text>
</comment>
<dbReference type="InterPro" id="IPR011250">
    <property type="entry name" value="OMP/PagP_B-barrel"/>
</dbReference>
<dbReference type="Pfam" id="PF13505">
    <property type="entry name" value="OMP_b-brl"/>
    <property type="match status" value="1"/>
</dbReference>
<gene>
    <name evidence="3" type="ORF">ISM_13275</name>
</gene>
<dbReference type="InterPro" id="IPR023614">
    <property type="entry name" value="Porin_dom_sf"/>
</dbReference>
<feature type="domain" description="Outer membrane protein beta-barrel" evidence="2">
    <location>
        <begin position="60"/>
        <end position="221"/>
    </location>
</feature>
<keyword evidence="4" id="KW-1185">Reference proteome</keyword>
<evidence type="ECO:0000259" key="2">
    <source>
        <dbReference type="Pfam" id="PF13505"/>
    </source>
</evidence>
<dbReference type="STRING" id="89187.ISM_13275"/>
<dbReference type="InterPro" id="IPR027385">
    <property type="entry name" value="Beta-barrel_OMP"/>
</dbReference>
<evidence type="ECO:0000256" key="1">
    <source>
        <dbReference type="ARBA" id="ARBA00022729"/>
    </source>
</evidence>
<dbReference type="Gene3D" id="2.40.160.10">
    <property type="entry name" value="Porin"/>
    <property type="match status" value="1"/>
</dbReference>
<accession>A3SMZ9</accession>
<sequence length="221" mass="23191">MNHQPDRTICAVYTRRLNTEKDQEDHSMYKALTTIAAGLAITAPAYAGNISAPVVEQPVAVAPAPVAPASPDWTGFYGGAQLGYGDVSSNGALNGDDVIGGISAGYDYDLGSWVLGGGLDYDFADINLGGGTNLENVFRAKLRAGYKVGNGLIYGTGGYAQADTNTTGSEDGYFVGAGYEHMVSQNISVGGEALYHEFENVGGTTTDVEAMTYQAKVNFRF</sequence>
<dbReference type="AlphaFoldDB" id="A3SMZ9"/>
<dbReference type="EMBL" id="AALY01000002">
    <property type="protein sequence ID" value="EAP75839.1"/>
    <property type="molecule type" value="Genomic_DNA"/>
</dbReference>